<name>A0A7C1FFP0_9CHLR</name>
<comment type="caution">
    <text evidence="4">The sequence shown here is derived from an EMBL/GenBank/DDBJ whole genome shotgun (WGS) entry which is preliminary data.</text>
</comment>
<accession>A0A7C1FFP0</accession>
<sequence>MPMQSKGFVGFPDTKMKAVKIPDFFFTDLLPMIDDLAELKLTLHCFWLLNEQEGQLKYLRGVDLRSDETLLRSLNLDNDLRTPQQALADALERAVARGTLLKLEIETRIGENETAVEDWYFINTVKGRQTLALVRQGRLEELRHVLPDEARLKVERPNIFIMYEQNIGLLTPLIADQLRDLEKSYPPDWIDEAFTIAVANNKRSLRYIQAILKRWETEGKDERTHETSGRDTPEDRRRKYIPDEYSDVIIG</sequence>
<protein>
    <submittedName>
        <fullName evidence="4">DnaD domain protein</fullName>
    </submittedName>
</protein>
<dbReference type="AlphaFoldDB" id="A0A7C1FFP0"/>
<evidence type="ECO:0000313" key="4">
    <source>
        <dbReference type="EMBL" id="HDX31577.1"/>
    </source>
</evidence>
<dbReference type="Gene3D" id="1.10.10.630">
    <property type="entry name" value="DnaD domain-like"/>
    <property type="match status" value="1"/>
</dbReference>
<gene>
    <name evidence="4" type="ORF">ENQ20_08780</name>
</gene>
<proteinExistence type="inferred from homology"/>
<dbReference type="InterPro" id="IPR034829">
    <property type="entry name" value="DnaD-like_sf"/>
</dbReference>
<feature type="region of interest" description="Disordered" evidence="2">
    <location>
        <begin position="219"/>
        <end position="238"/>
    </location>
</feature>
<evidence type="ECO:0000256" key="1">
    <source>
        <dbReference type="ARBA" id="ARBA00093462"/>
    </source>
</evidence>
<dbReference type="SUPFAM" id="SSF158499">
    <property type="entry name" value="DnaD domain-like"/>
    <property type="match status" value="1"/>
</dbReference>
<organism evidence="4">
    <name type="scientific">Caldilinea aerophila</name>
    <dbReference type="NCBI Taxonomy" id="133453"/>
    <lineage>
        <taxon>Bacteria</taxon>
        <taxon>Bacillati</taxon>
        <taxon>Chloroflexota</taxon>
        <taxon>Caldilineae</taxon>
        <taxon>Caldilineales</taxon>
        <taxon>Caldilineaceae</taxon>
        <taxon>Caldilinea</taxon>
    </lineage>
</organism>
<reference evidence="4" key="1">
    <citation type="journal article" date="2020" name="mSystems">
        <title>Genome- and Community-Level Interaction Insights into Carbon Utilization and Element Cycling Functions of Hydrothermarchaeota in Hydrothermal Sediment.</title>
        <authorList>
            <person name="Zhou Z."/>
            <person name="Liu Y."/>
            <person name="Xu W."/>
            <person name="Pan J."/>
            <person name="Luo Z.H."/>
            <person name="Li M."/>
        </authorList>
    </citation>
    <scope>NUCLEOTIDE SEQUENCE [LARGE SCALE GENOMIC DNA]</scope>
    <source>
        <strain evidence="4">SpSt-289</strain>
    </source>
</reference>
<dbReference type="EMBL" id="DSMG01000084">
    <property type="protein sequence ID" value="HDX31577.1"/>
    <property type="molecule type" value="Genomic_DNA"/>
</dbReference>
<comment type="similarity">
    <text evidence="1">Belongs to the DnaB/DnaD family.</text>
</comment>
<feature type="domain" description="DnaB/C C-terminal" evidence="3">
    <location>
        <begin position="162"/>
        <end position="219"/>
    </location>
</feature>
<evidence type="ECO:0000256" key="2">
    <source>
        <dbReference type="SAM" id="MobiDB-lite"/>
    </source>
</evidence>
<evidence type="ECO:0000259" key="3">
    <source>
        <dbReference type="Pfam" id="PF07261"/>
    </source>
</evidence>
<dbReference type="Pfam" id="PF07261">
    <property type="entry name" value="DnaB_2"/>
    <property type="match status" value="1"/>
</dbReference>
<dbReference type="InterPro" id="IPR006343">
    <property type="entry name" value="DnaB/C_C"/>
</dbReference>
<dbReference type="NCBIfam" id="TIGR01446">
    <property type="entry name" value="DnaD_dom"/>
    <property type="match status" value="1"/>
</dbReference>